<proteinExistence type="predicted"/>
<keyword evidence="2" id="KW-1185">Reference proteome</keyword>
<reference evidence="1" key="1">
    <citation type="submission" date="2020-05" db="EMBL/GenBank/DDBJ databases">
        <title>Large-scale comparative analyses of tick genomes elucidate their genetic diversity and vector capacities.</title>
        <authorList>
            <person name="Jia N."/>
            <person name="Wang J."/>
            <person name="Shi W."/>
            <person name="Du L."/>
            <person name="Sun Y."/>
            <person name="Zhan W."/>
            <person name="Jiang J."/>
            <person name="Wang Q."/>
            <person name="Zhang B."/>
            <person name="Ji P."/>
            <person name="Sakyi L.B."/>
            <person name="Cui X."/>
            <person name="Yuan T."/>
            <person name="Jiang B."/>
            <person name="Yang W."/>
            <person name="Lam T.T.-Y."/>
            <person name="Chang Q."/>
            <person name="Ding S."/>
            <person name="Wang X."/>
            <person name="Zhu J."/>
            <person name="Ruan X."/>
            <person name="Zhao L."/>
            <person name="Wei J."/>
            <person name="Que T."/>
            <person name="Du C."/>
            <person name="Cheng J."/>
            <person name="Dai P."/>
            <person name="Han X."/>
            <person name="Huang E."/>
            <person name="Gao Y."/>
            <person name="Liu J."/>
            <person name="Shao H."/>
            <person name="Ye R."/>
            <person name="Li L."/>
            <person name="Wei W."/>
            <person name="Wang X."/>
            <person name="Wang C."/>
            <person name="Yang T."/>
            <person name="Huo Q."/>
            <person name="Li W."/>
            <person name="Guo W."/>
            <person name="Chen H."/>
            <person name="Zhou L."/>
            <person name="Ni X."/>
            <person name="Tian J."/>
            <person name="Zhou Y."/>
            <person name="Sheng Y."/>
            <person name="Liu T."/>
            <person name="Pan Y."/>
            <person name="Xia L."/>
            <person name="Li J."/>
            <person name="Zhao F."/>
            <person name="Cao W."/>
        </authorList>
    </citation>
    <scope>NUCLEOTIDE SEQUENCE</scope>
    <source>
        <strain evidence="1">Hyas-2018</strain>
    </source>
</reference>
<gene>
    <name evidence="1" type="ORF">HPB50_000452</name>
</gene>
<name>A0ACB7TAC1_HYAAI</name>
<organism evidence="1 2">
    <name type="scientific">Hyalomma asiaticum</name>
    <name type="common">Tick</name>
    <dbReference type="NCBI Taxonomy" id="266040"/>
    <lineage>
        <taxon>Eukaryota</taxon>
        <taxon>Metazoa</taxon>
        <taxon>Ecdysozoa</taxon>
        <taxon>Arthropoda</taxon>
        <taxon>Chelicerata</taxon>
        <taxon>Arachnida</taxon>
        <taxon>Acari</taxon>
        <taxon>Parasitiformes</taxon>
        <taxon>Ixodida</taxon>
        <taxon>Ixodoidea</taxon>
        <taxon>Ixodidae</taxon>
        <taxon>Hyalomminae</taxon>
        <taxon>Hyalomma</taxon>
    </lineage>
</organism>
<dbReference type="EMBL" id="CM023481">
    <property type="protein sequence ID" value="KAH6943898.1"/>
    <property type="molecule type" value="Genomic_DNA"/>
</dbReference>
<evidence type="ECO:0000313" key="2">
    <source>
        <dbReference type="Proteomes" id="UP000821845"/>
    </source>
</evidence>
<dbReference type="Proteomes" id="UP000821845">
    <property type="component" value="Chromosome 1"/>
</dbReference>
<sequence>MGWDSGEVCVWDERQSSLHEPQTQHKRAVARLLWNGAGTRLVSIDAVGTCIGWKAAKVANGGVSFATAFYHELRDSLVDLAFRDHRRRRTPNRNLEHGGDEEEVSLASNWGNEMSFGLTDDEATSNDFYVGSTTGVIYFVSENGSCGDVYQMDAGVARLLHDVSRDALVVVTDTLTLAQFAIGDDGSLSEQSRFKVSGHGSDMAVTWVAVQTESSASRPVKPARGLWRSSVVSNRRCIRKDFDRRHEPRPCRRVDVDRKHREQHTLENPSWPPVYVVPCENWRGLILTGSPAR</sequence>
<accession>A0ACB7TAC1</accession>
<protein>
    <submittedName>
        <fullName evidence="1">Uncharacterized protein</fullName>
    </submittedName>
</protein>
<evidence type="ECO:0000313" key="1">
    <source>
        <dbReference type="EMBL" id="KAH6943898.1"/>
    </source>
</evidence>
<comment type="caution">
    <text evidence="1">The sequence shown here is derived from an EMBL/GenBank/DDBJ whole genome shotgun (WGS) entry which is preliminary data.</text>
</comment>